<evidence type="ECO:0000313" key="1">
    <source>
        <dbReference type="EMBL" id="QDT35018.1"/>
    </source>
</evidence>
<organism evidence="1 2">
    <name type="scientific">Thalassoglobus polymorphus</name>
    <dbReference type="NCBI Taxonomy" id="2527994"/>
    <lineage>
        <taxon>Bacteria</taxon>
        <taxon>Pseudomonadati</taxon>
        <taxon>Planctomycetota</taxon>
        <taxon>Planctomycetia</taxon>
        <taxon>Planctomycetales</taxon>
        <taxon>Planctomycetaceae</taxon>
        <taxon>Thalassoglobus</taxon>
    </lineage>
</organism>
<sequence>MSAKKSQRWLANAKGNELERAYNSIVKASNKFDTLHPGYDVSGAFWKNYLFGNMNIGPGGGF</sequence>
<reference evidence="1 2" key="1">
    <citation type="submission" date="2019-02" db="EMBL/GenBank/DDBJ databases">
        <title>Deep-cultivation of Planctomycetes and their phenomic and genomic characterization uncovers novel biology.</title>
        <authorList>
            <person name="Wiegand S."/>
            <person name="Jogler M."/>
            <person name="Boedeker C."/>
            <person name="Pinto D."/>
            <person name="Vollmers J."/>
            <person name="Rivas-Marin E."/>
            <person name="Kohn T."/>
            <person name="Peeters S.H."/>
            <person name="Heuer A."/>
            <person name="Rast P."/>
            <person name="Oberbeckmann S."/>
            <person name="Bunk B."/>
            <person name="Jeske O."/>
            <person name="Meyerdierks A."/>
            <person name="Storesund J.E."/>
            <person name="Kallscheuer N."/>
            <person name="Luecker S."/>
            <person name="Lage O.M."/>
            <person name="Pohl T."/>
            <person name="Merkel B.J."/>
            <person name="Hornburger P."/>
            <person name="Mueller R.-W."/>
            <person name="Bruemmer F."/>
            <person name="Labrenz M."/>
            <person name="Spormann A.M."/>
            <person name="Op den Camp H."/>
            <person name="Overmann J."/>
            <person name="Amann R."/>
            <person name="Jetten M.S.M."/>
            <person name="Mascher T."/>
            <person name="Medema M.H."/>
            <person name="Devos D.P."/>
            <person name="Kaster A.-K."/>
            <person name="Ovreas L."/>
            <person name="Rohde M."/>
            <person name="Galperin M.Y."/>
            <person name="Jogler C."/>
        </authorList>
    </citation>
    <scope>NUCLEOTIDE SEQUENCE [LARGE SCALE GENOMIC DNA]</scope>
    <source>
        <strain evidence="1 2">Mal48</strain>
    </source>
</reference>
<dbReference type="EMBL" id="CP036267">
    <property type="protein sequence ID" value="QDT35018.1"/>
    <property type="molecule type" value="Genomic_DNA"/>
</dbReference>
<dbReference type="KEGG" id="tpol:Mal48_42910"/>
<protein>
    <submittedName>
        <fullName evidence="1">Uncharacterized protein</fullName>
    </submittedName>
</protein>
<dbReference type="RefSeq" id="WP_145203886.1">
    <property type="nucleotide sequence ID" value="NZ_CP036267.1"/>
</dbReference>
<name>A0A517QTV6_9PLAN</name>
<accession>A0A517QTV6</accession>
<dbReference type="Proteomes" id="UP000315724">
    <property type="component" value="Chromosome"/>
</dbReference>
<gene>
    <name evidence="1" type="ORF">Mal48_42910</name>
</gene>
<dbReference type="AlphaFoldDB" id="A0A517QTV6"/>
<evidence type="ECO:0000313" key="2">
    <source>
        <dbReference type="Proteomes" id="UP000315724"/>
    </source>
</evidence>
<keyword evidence="2" id="KW-1185">Reference proteome</keyword>
<proteinExistence type="predicted"/>